<evidence type="ECO:0000256" key="9">
    <source>
        <dbReference type="ARBA" id="ARBA00023004"/>
    </source>
</evidence>
<dbReference type="EC" id="1.13.11.18" evidence="13"/>
<keyword evidence="6" id="KW-0223">Dioxygenase</keyword>
<keyword evidence="5" id="KW-0809">Transit peptide</keyword>
<evidence type="ECO:0000256" key="3">
    <source>
        <dbReference type="ARBA" id="ARBA00006759"/>
    </source>
</evidence>
<evidence type="ECO:0000313" key="17">
    <source>
        <dbReference type="EMBL" id="KOF87403.1"/>
    </source>
</evidence>
<evidence type="ECO:0000256" key="1">
    <source>
        <dbReference type="ARBA" id="ARBA00001954"/>
    </source>
</evidence>
<dbReference type="STRING" id="37653.A0A0L8HDL9"/>
<evidence type="ECO:0000256" key="13">
    <source>
        <dbReference type="ARBA" id="ARBA00066686"/>
    </source>
</evidence>
<evidence type="ECO:0000256" key="14">
    <source>
        <dbReference type="ARBA" id="ARBA00067300"/>
    </source>
</evidence>
<dbReference type="GO" id="GO:0070813">
    <property type="term" value="P:hydrogen sulfide metabolic process"/>
    <property type="evidence" value="ECO:0007669"/>
    <property type="project" value="TreeGrafter"/>
</dbReference>
<proteinExistence type="inferred from homology"/>
<dbReference type="OMA" id="VMDIDYA"/>
<dbReference type="KEGG" id="obi:106871303"/>
<evidence type="ECO:0000256" key="4">
    <source>
        <dbReference type="ARBA" id="ARBA00022723"/>
    </source>
</evidence>
<protein>
    <recommendedName>
        <fullName evidence="14">Persulfide dioxygenase ETHE1, mitochondrial</fullName>
        <ecNumber evidence="13">1.13.11.18</ecNumber>
    </recommendedName>
    <alternativeName>
        <fullName evidence="15">Sulfur dioxygenase ETHE1</fullName>
    </alternativeName>
</protein>
<dbReference type="EMBL" id="KQ418420">
    <property type="protein sequence ID" value="KOF87403.1"/>
    <property type="molecule type" value="Genomic_DNA"/>
</dbReference>
<dbReference type="SUPFAM" id="SSF56281">
    <property type="entry name" value="Metallo-hydrolase/oxidoreductase"/>
    <property type="match status" value="1"/>
</dbReference>
<dbReference type="GO" id="GO:0050313">
    <property type="term" value="F:sulfur dioxygenase activity"/>
    <property type="evidence" value="ECO:0007669"/>
    <property type="project" value="UniProtKB-EC"/>
</dbReference>
<organism evidence="17">
    <name type="scientific">Octopus bimaculoides</name>
    <name type="common">California two-spotted octopus</name>
    <dbReference type="NCBI Taxonomy" id="37653"/>
    <lineage>
        <taxon>Eukaryota</taxon>
        <taxon>Metazoa</taxon>
        <taxon>Spiralia</taxon>
        <taxon>Lophotrochozoa</taxon>
        <taxon>Mollusca</taxon>
        <taxon>Cephalopoda</taxon>
        <taxon>Coleoidea</taxon>
        <taxon>Octopodiformes</taxon>
        <taxon>Octopoda</taxon>
        <taxon>Incirrata</taxon>
        <taxon>Octopodidae</taxon>
        <taxon>Octopus</taxon>
    </lineage>
</organism>
<dbReference type="GO" id="GO:0005739">
    <property type="term" value="C:mitochondrion"/>
    <property type="evidence" value="ECO:0007669"/>
    <property type="project" value="UniProtKB-SubCell"/>
</dbReference>
<comment type="subcellular location">
    <subcellularLocation>
        <location evidence="2">Mitochondrion</location>
    </subcellularLocation>
</comment>
<keyword evidence="8" id="KW-0560">Oxidoreductase</keyword>
<comment type="subunit">
    <text evidence="12">Homodimer. Monomer. Interacts with TST. May interact with RELA.</text>
</comment>
<name>A0A0L8HDL9_OCTBM</name>
<evidence type="ECO:0000256" key="8">
    <source>
        <dbReference type="ARBA" id="ARBA00023002"/>
    </source>
</evidence>
<evidence type="ECO:0000256" key="6">
    <source>
        <dbReference type="ARBA" id="ARBA00022964"/>
    </source>
</evidence>
<dbReference type="PANTHER" id="PTHR43084:SF1">
    <property type="entry name" value="PERSULFIDE DIOXYGENASE ETHE1, MITOCHONDRIAL"/>
    <property type="match status" value="1"/>
</dbReference>
<evidence type="ECO:0000259" key="16">
    <source>
        <dbReference type="SMART" id="SM00849"/>
    </source>
</evidence>
<sequence length="306" mass="34886">MISRSLILRFSHSRNVLFPRVNLFHKQYHSRFSNAPKYRLSCPGPWNICKQQLSRNAPFSTDSSEQFRQLTDQDVIFRQLLDYRSYTYSYILADASSKEGVLIDPVLDNVNRDLQIIKDLGINLTIVVNTHVHADHITGSGLLKQSLPNCKSYTSIQSGAVADRKFDHGNHLTFGKYALECRSTPGHTNGCYSFVWHENSMVFTGDAVLIRGCGRTDFQQGCSETLYESVHREIFSLPSHYRIYPAHDYTGNTVSTIAEEKQLNPRLRRTKEEFLEIMANLKLPYPNQIDKALPANLLCGLQPDLP</sequence>
<comment type="catalytic activity">
    <reaction evidence="11">
        <text>S-sulfanylglutathione + O2 + H2O = sulfite + glutathione + 2 H(+)</text>
        <dbReference type="Rhea" id="RHEA:12981"/>
        <dbReference type="ChEBI" id="CHEBI:15377"/>
        <dbReference type="ChEBI" id="CHEBI:15378"/>
        <dbReference type="ChEBI" id="CHEBI:15379"/>
        <dbReference type="ChEBI" id="CHEBI:17359"/>
        <dbReference type="ChEBI" id="CHEBI:57925"/>
        <dbReference type="ChEBI" id="CHEBI:58905"/>
        <dbReference type="EC" id="1.13.11.18"/>
    </reaction>
</comment>
<reference evidence="17" key="1">
    <citation type="submission" date="2015-07" db="EMBL/GenBank/DDBJ databases">
        <title>MeaNS - Measles Nucleotide Surveillance Program.</title>
        <authorList>
            <person name="Tran T."/>
            <person name="Druce J."/>
        </authorList>
    </citation>
    <scope>NUCLEOTIDE SEQUENCE</scope>
    <source>
        <strain evidence="17">UCB-OBI-ISO-001</strain>
        <tissue evidence="17">Gonad</tissue>
    </source>
</reference>
<dbReference type="InterPro" id="IPR036866">
    <property type="entry name" value="RibonucZ/Hydroxyglut_hydro"/>
</dbReference>
<keyword evidence="4" id="KW-0479">Metal-binding</keyword>
<comment type="cofactor">
    <cofactor evidence="1">
        <name>Fe(2+)</name>
        <dbReference type="ChEBI" id="CHEBI:29033"/>
    </cofactor>
</comment>
<evidence type="ECO:0000256" key="7">
    <source>
        <dbReference type="ARBA" id="ARBA00022990"/>
    </source>
</evidence>
<dbReference type="InterPro" id="IPR051682">
    <property type="entry name" value="Mito_Persulfide_Diox"/>
</dbReference>
<gene>
    <name evidence="17" type="ORF">OCBIM_22016891mg</name>
</gene>
<evidence type="ECO:0000256" key="12">
    <source>
        <dbReference type="ARBA" id="ARBA00065219"/>
    </source>
</evidence>
<dbReference type="CDD" id="cd07724">
    <property type="entry name" value="POD-like_MBL-fold"/>
    <property type="match status" value="1"/>
</dbReference>
<dbReference type="GO" id="GO:0046872">
    <property type="term" value="F:metal ion binding"/>
    <property type="evidence" value="ECO:0007669"/>
    <property type="project" value="UniProtKB-KW"/>
</dbReference>
<keyword evidence="10" id="KW-0496">Mitochondrion</keyword>
<dbReference type="InterPro" id="IPR001279">
    <property type="entry name" value="Metallo-B-lactamas"/>
</dbReference>
<evidence type="ECO:0000256" key="5">
    <source>
        <dbReference type="ARBA" id="ARBA00022946"/>
    </source>
</evidence>
<dbReference type="OrthoDB" id="449487at2759"/>
<dbReference type="AlphaFoldDB" id="A0A0L8HDL9"/>
<evidence type="ECO:0000256" key="10">
    <source>
        <dbReference type="ARBA" id="ARBA00023128"/>
    </source>
</evidence>
<dbReference type="FunFam" id="3.60.15.10:FF:000013">
    <property type="entry name" value="Persulfide dioxygenase ETHE1, mitochondrial"/>
    <property type="match status" value="1"/>
</dbReference>
<dbReference type="PANTHER" id="PTHR43084">
    <property type="entry name" value="PERSULFIDE DIOXYGENASE ETHE1"/>
    <property type="match status" value="1"/>
</dbReference>
<dbReference type="Gene3D" id="3.60.15.10">
    <property type="entry name" value="Ribonuclease Z/Hydroxyacylglutathione hydrolase-like"/>
    <property type="match status" value="1"/>
</dbReference>
<keyword evidence="9" id="KW-0408">Iron</keyword>
<keyword evidence="7" id="KW-0007">Acetylation</keyword>
<comment type="similarity">
    <text evidence="3">Belongs to the metallo-beta-lactamase superfamily. Glyoxalase II family.</text>
</comment>
<evidence type="ECO:0000256" key="2">
    <source>
        <dbReference type="ARBA" id="ARBA00004173"/>
    </source>
</evidence>
<evidence type="ECO:0000256" key="15">
    <source>
        <dbReference type="ARBA" id="ARBA00077964"/>
    </source>
</evidence>
<evidence type="ECO:0000256" key="11">
    <source>
        <dbReference type="ARBA" id="ARBA00050990"/>
    </source>
</evidence>
<dbReference type="SMART" id="SM00849">
    <property type="entry name" value="Lactamase_B"/>
    <property type="match status" value="1"/>
</dbReference>
<dbReference type="GO" id="GO:0006749">
    <property type="term" value="P:glutathione metabolic process"/>
    <property type="evidence" value="ECO:0007669"/>
    <property type="project" value="InterPro"/>
</dbReference>
<dbReference type="InterPro" id="IPR044528">
    <property type="entry name" value="POD-like_MBL-fold"/>
</dbReference>
<accession>A0A0L8HDL9</accession>
<feature type="domain" description="Metallo-beta-lactamase" evidence="16">
    <location>
        <begin position="86"/>
        <end position="247"/>
    </location>
</feature>
<dbReference type="Pfam" id="PF00753">
    <property type="entry name" value="Lactamase_B"/>
    <property type="match status" value="2"/>
</dbReference>